<keyword evidence="1" id="KW-1133">Transmembrane helix</keyword>
<evidence type="ECO:0000313" key="3">
    <source>
        <dbReference type="Proteomes" id="UP000824540"/>
    </source>
</evidence>
<feature type="transmembrane region" description="Helical" evidence="1">
    <location>
        <begin position="89"/>
        <end position="108"/>
    </location>
</feature>
<organism evidence="2 3">
    <name type="scientific">Albula glossodonta</name>
    <name type="common">roundjaw bonefish</name>
    <dbReference type="NCBI Taxonomy" id="121402"/>
    <lineage>
        <taxon>Eukaryota</taxon>
        <taxon>Metazoa</taxon>
        <taxon>Chordata</taxon>
        <taxon>Craniata</taxon>
        <taxon>Vertebrata</taxon>
        <taxon>Euteleostomi</taxon>
        <taxon>Actinopterygii</taxon>
        <taxon>Neopterygii</taxon>
        <taxon>Teleostei</taxon>
        <taxon>Albuliformes</taxon>
        <taxon>Albulidae</taxon>
        <taxon>Albula</taxon>
    </lineage>
</organism>
<accession>A0A8T2P949</accession>
<keyword evidence="1" id="KW-0812">Transmembrane</keyword>
<gene>
    <name evidence="2" type="ORF">JZ751_001961</name>
</gene>
<sequence length="115" mass="12861">MDDVRYMVLKDVKQQMRRTALVVESVSRELHTHPLEKIEERVRCAASLPQSPPGRTDQSPSRLSNLFASSTSRVLVIARTIVTGRRIQAIHLLFLSGIVTGFRVAAALKLSMVYS</sequence>
<dbReference type="Proteomes" id="UP000824540">
    <property type="component" value="Unassembled WGS sequence"/>
</dbReference>
<reference evidence="2" key="1">
    <citation type="thesis" date="2021" institute="BYU ScholarsArchive" country="Provo, UT, USA">
        <title>Applications of and Algorithms for Genome Assembly and Genomic Analyses with an Emphasis on Marine Teleosts.</title>
        <authorList>
            <person name="Pickett B.D."/>
        </authorList>
    </citation>
    <scope>NUCLEOTIDE SEQUENCE</scope>
    <source>
        <strain evidence="2">HI-2016</strain>
    </source>
</reference>
<dbReference type="EMBL" id="JAFBMS010000011">
    <property type="protein sequence ID" value="KAG9348226.1"/>
    <property type="molecule type" value="Genomic_DNA"/>
</dbReference>
<evidence type="ECO:0000256" key="1">
    <source>
        <dbReference type="SAM" id="Phobius"/>
    </source>
</evidence>
<proteinExistence type="predicted"/>
<dbReference type="AlphaFoldDB" id="A0A8T2P949"/>
<evidence type="ECO:0000313" key="2">
    <source>
        <dbReference type="EMBL" id="KAG9348226.1"/>
    </source>
</evidence>
<protein>
    <submittedName>
        <fullName evidence="2">Uncharacterized protein</fullName>
    </submittedName>
</protein>
<keyword evidence="1" id="KW-0472">Membrane</keyword>
<name>A0A8T2P949_9TELE</name>
<keyword evidence="3" id="KW-1185">Reference proteome</keyword>
<comment type="caution">
    <text evidence="2">The sequence shown here is derived from an EMBL/GenBank/DDBJ whole genome shotgun (WGS) entry which is preliminary data.</text>
</comment>